<organism evidence="1 2">
    <name type="scientific">Vaccinium darrowii</name>
    <dbReference type="NCBI Taxonomy" id="229202"/>
    <lineage>
        <taxon>Eukaryota</taxon>
        <taxon>Viridiplantae</taxon>
        <taxon>Streptophyta</taxon>
        <taxon>Embryophyta</taxon>
        <taxon>Tracheophyta</taxon>
        <taxon>Spermatophyta</taxon>
        <taxon>Magnoliopsida</taxon>
        <taxon>eudicotyledons</taxon>
        <taxon>Gunneridae</taxon>
        <taxon>Pentapetalae</taxon>
        <taxon>asterids</taxon>
        <taxon>Ericales</taxon>
        <taxon>Ericaceae</taxon>
        <taxon>Vaccinioideae</taxon>
        <taxon>Vaccinieae</taxon>
        <taxon>Vaccinium</taxon>
    </lineage>
</organism>
<name>A0ACB7ZI06_9ERIC</name>
<keyword evidence="2" id="KW-1185">Reference proteome</keyword>
<sequence length="404" mass="45652">MLSALTVAINARLPAVPDLDVPTRDQHARDPQYNNKVSADTNYPRNISKSSSQSSSERQKLSQGPSNSNQSLHNCYDGFGFSKQGDKLKLDEEEANKSNTNLRADLSQERARNNEKIDTDDGTILIQETKEEGEGGLVIMEQREVVSLNKTVFEETEEEATTKRSVECINGSNNAELTKVALMRAFIEKQDPSSNDIDDYMIRRFLRARDRDIEKASAMVLKYLKWKRTFMPTGSISASEIATDLEQKKVFTQGLDITGRPIMVAFAGRHFPRKGGLEEFKRFVVFSIDKVCSRMPEGQEKFAFIGDLEGWGYANSDIHGLVGALTILQDYYPERLGKLFLIHVPYIFMALWKVVYPFIDNNTKKKIVFVDNKKLKSTLLEDIDESQLPEIYGGKLQLVPIQGS</sequence>
<evidence type="ECO:0000313" key="2">
    <source>
        <dbReference type="Proteomes" id="UP000828048"/>
    </source>
</evidence>
<comment type="caution">
    <text evidence="1">The sequence shown here is derived from an EMBL/GenBank/DDBJ whole genome shotgun (WGS) entry which is preliminary data.</text>
</comment>
<gene>
    <name evidence="1" type="ORF">Vadar_002765</name>
</gene>
<dbReference type="Proteomes" id="UP000828048">
    <property type="component" value="Chromosome 9"/>
</dbReference>
<protein>
    <submittedName>
        <fullName evidence="1">Uncharacterized protein</fullName>
    </submittedName>
</protein>
<dbReference type="EMBL" id="CM037159">
    <property type="protein sequence ID" value="KAH7865139.1"/>
    <property type="molecule type" value="Genomic_DNA"/>
</dbReference>
<accession>A0ACB7ZI06</accession>
<proteinExistence type="predicted"/>
<reference evidence="1 2" key="1">
    <citation type="journal article" date="2021" name="Hortic Res">
        <title>High-quality reference genome and annotation aids understanding of berry development for evergreen blueberry (Vaccinium darrowii).</title>
        <authorList>
            <person name="Yu J."/>
            <person name="Hulse-Kemp A.M."/>
            <person name="Babiker E."/>
            <person name="Staton M."/>
        </authorList>
    </citation>
    <scope>NUCLEOTIDE SEQUENCE [LARGE SCALE GENOMIC DNA]</scope>
    <source>
        <strain evidence="2">cv. NJ 8807/NJ 8810</strain>
        <tissue evidence="1">Young leaf</tissue>
    </source>
</reference>
<evidence type="ECO:0000313" key="1">
    <source>
        <dbReference type="EMBL" id="KAH7865139.1"/>
    </source>
</evidence>